<protein>
    <submittedName>
        <fullName evidence="1">Uncharacterized protein</fullName>
    </submittedName>
</protein>
<accession>A0A1Q9F3S6</accession>
<reference evidence="1 2" key="1">
    <citation type="submission" date="2016-02" db="EMBL/GenBank/DDBJ databases">
        <title>Genome analysis of coral dinoflagellate symbionts highlights evolutionary adaptations to a symbiotic lifestyle.</title>
        <authorList>
            <person name="Aranda M."/>
            <person name="Li Y."/>
            <person name="Liew Y.J."/>
            <person name="Baumgarten S."/>
            <person name="Simakov O."/>
            <person name="Wilson M."/>
            <person name="Piel J."/>
            <person name="Ashoor H."/>
            <person name="Bougouffa S."/>
            <person name="Bajic V.B."/>
            <person name="Ryu T."/>
            <person name="Ravasi T."/>
            <person name="Bayer T."/>
            <person name="Micklem G."/>
            <person name="Kim H."/>
            <person name="Bhak J."/>
            <person name="Lajeunesse T.C."/>
            <person name="Voolstra C.R."/>
        </authorList>
    </citation>
    <scope>NUCLEOTIDE SEQUENCE [LARGE SCALE GENOMIC DNA]</scope>
    <source>
        <strain evidence="1 2">CCMP2467</strain>
    </source>
</reference>
<evidence type="ECO:0000313" key="1">
    <source>
        <dbReference type="EMBL" id="OLQ14259.1"/>
    </source>
</evidence>
<dbReference type="Proteomes" id="UP000186817">
    <property type="component" value="Unassembled WGS sequence"/>
</dbReference>
<sequence>MLTSVNFKDETGWNVTILAALVTSYRMAGVASEGLFKKIALALTELVKKNATFKRYRNLPGDHVTRTVEAFKGVGFAKLLDGFLGSLRSKQWFKNELAASPKEETAPLLLAMVRVKDDAAVKELTTFLSSCRHVSEFSFKDISSLMKEHS</sequence>
<comment type="caution">
    <text evidence="1">The sequence shown here is derived from an EMBL/GenBank/DDBJ whole genome shotgun (WGS) entry which is preliminary data.</text>
</comment>
<proteinExistence type="predicted"/>
<name>A0A1Q9F3S6_SYMMI</name>
<gene>
    <name evidence="1" type="ORF">AK812_SmicGene1600</name>
</gene>
<dbReference type="OrthoDB" id="427237at2759"/>
<dbReference type="AlphaFoldDB" id="A0A1Q9F3S6"/>
<organism evidence="1 2">
    <name type="scientific">Symbiodinium microadriaticum</name>
    <name type="common">Dinoflagellate</name>
    <name type="synonym">Zooxanthella microadriatica</name>
    <dbReference type="NCBI Taxonomy" id="2951"/>
    <lineage>
        <taxon>Eukaryota</taxon>
        <taxon>Sar</taxon>
        <taxon>Alveolata</taxon>
        <taxon>Dinophyceae</taxon>
        <taxon>Suessiales</taxon>
        <taxon>Symbiodiniaceae</taxon>
        <taxon>Symbiodinium</taxon>
    </lineage>
</organism>
<dbReference type="EMBL" id="LSRX01000017">
    <property type="protein sequence ID" value="OLQ14259.1"/>
    <property type="molecule type" value="Genomic_DNA"/>
</dbReference>
<keyword evidence="2" id="KW-1185">Reference proteome</keyword>
<evidence type="ECO:0000313" key="2">
    <source>
        <dbReference type="Proteomes" id="UP000186817"/>
    </source>
</evidence>